<organism evidence="2 3">
    <name type="scientific">Boletus edulis BED1</name>
    <dbReference type="NCBI Taxonomy" id="1328754"/>
    <lineage>
        <taxon>Eukaryota</taxon>
        <taxon>Fungi</taxon>
        <taxon>Dikarya</taxon>
        <taxon>Basidiomycota</taxon>
        <taxon>Agaricomycotina</taxon>
        <taxon>Agaricomycetes</taxon>
        <taxon>Agaricomycetidae</taxon>
        <taxon>Boletales</taxon>
        <taxon>Boletineae</taxon>
        <taxon>Boletaceae</taxon>
        <taxon>Boletoideae</taxon>
        <taxon>Boletus</taxon>
    </lineage>
</organism>
<dbReference type="EMBL" id="WHUW01000009">
    <property type="protein sequence ID" value="KAF8442470.1"/>
    <property type="molecule type" value="Genomic_DNA"/>
</dbReference>
<protein>
    <submittedName>
        <fullName evidence="2">Uncharacterized protein</fullName>
    </submittedName>
</protein>
<accession>A0AAD4BYM3</accession>
<keyword evidence="3" id="KW-1185">Reference proteome</keyword>
<name>A0AAD4BYM3_BOLED</name>
<gene>
    <name evidence="2" type="ORF">L210DRAFT_3213832</name>
</gene>
<evidence type="ECO:0000313" key="2">
    <source>
        <dbReference type="EMBL" id="KAF8442470.1"/>
    </source>
</evidence>
<reference evidence="2" key="1">
    <citation type="submission" date="2019-10" db="EMBL/GenBank/DDBJ databases">
        <authorList>
            <consortium name="DOE Joint Genome Institute"/>
            <person name="Kuo A."/>
            <person name="Miyauchi S."/>
            <person name="Kiss E."/>
            <person name="Drula E."/>
            <person name="Kohler A."/>
            <person name="Sanchez-Garcia M."/>
            <person name="Andreopoulos B."/>
            <person name="Barry K.W."/>
            <person name="Bonito G."/>
            <person name="Buee M."/>
            <person name="Carver A."/>
            <person name="Chen C."/>
            <person name="Cichocki N."/>
            <person name="Clum A."/>
            <person name="Culley D."/>
            <person name="Crous P.W."/>
            <person name="Fauchery L."/>
            <person name="Girlanda M."/>
            <person name="Hayes R."/>
            <person name="Keri Z."/>
            <person name="LaButti K."/>
            <person name="Lipzen A."/>
            <person name="Lombard V."/>
            <person name="Magnuson J."/>
            <person name="Maillard F."/>
            <person name="Morin E."/>
            <person name="Murat C."/>
            <person name="Nolan M."/>
            <person name="Ohm R."/>
            <person name="Pangilinan J."/>
            <person name="Pereira M."/>
            <person name="Perotto S."/>
            <person name="Peter M."/>
            <person name="Riley R."/>
            <person name="Sitrit Y."/>
            <person name="Stielow B."/>
            <person name="Szollosi G."/>
            <person name="Zifcakova L."/>
            <person name="Stursova M."/>
            <person name="Spatafora J.W."/>
            <person name="Tedersoo L."/>
            <person name="Vaario L.-M."/>
            <person name="Yamada A."/>
            <person name="Yan M."/>
            <person name="Wang P."/>
            <person name="Xu J."/>
            <person name="Bruns T."/>
            <person name="Baldrian P."/>
            <person name="Vilgalys R."/>
            <person name="Henrissat B."/>
            <person name="Grigoriev I.V."/>
            <person name="Hibbett D."/>
            <person name="Nagy L.G."/>
            <person name="Martin F.M."/>
        </authorList>
    </citation>
    <scope>NUCLEOTIDE SEQUENCE</scope>
    <source>
        <strain evidence="2">BED1</strain>
    </source>
</reference>
<reference evidence="2" key="2">
    <citation type="journal article" date="2020" name="Nat. Commun.">
        <title>Large-scale genome sequencing of mycorrhizal fungi provides insights into the early evolution of symbiotic traits.</title>
        <authorList>
            <person name="Miyauchi S."/>
            <person name="Kiss E."/>
            <person name="Kuo A."/>
            <person name="Drula E."/>
            <person name="Kohler A."/>
            <person name="Sanchez-Garcia M."/>
            <person name="Morin E."/>
            <person name="Andreopoulos B."/>
            <person name="Barry K.W."/>
            <person name="Bonito G."/>
            <person name="Buee M."/>
            <person name="Carver A."/>
            <person name="Chen C."/>
            <person name="Cichocki N."/>
            <person name="Clum A."/>
            <person name="Culley D."/>
            <person name="Crous P.W."/>
            <person name="Fauchery L."/>
            <person name="Girlanda M."/>
            <person name="Hayes R.D."/>
            <person name="Keri Z."/>
            <person name="LaButti K."/>
            <person name="Lipzen A."/>
            <person name="Lombard V."/>
            <person name="Magnuson J."/>
            <person name="Maillard F."/>
            <person name="Murat C."/>
            <person name="Nolan M."/>
            <person name="Ohm R.A."/>
            <person name="Pangilinan J."/>
            <person name="Pereira M.F."/>
            <person name="Perotto S."/>
            <person name="Peter M."/>
            <person name="Pfister S."/>
            <person name="Riley R."/>
            <person name="Sitrit Y."/>
            <person name="Stielow J.B."/>
            <person name="Szollosi G."/>
            <person name="Zifcakova L."/>
            <person name="Stursova M."/>
            <person name="Spatafora J.W."/>
            <person name="Tedersoo L."/>
            <person name="Vaario L.M."/>
            <person name="Yamada A."/>
            <person name="Yan M."/>
            <person name="Wang P."/>
            <person name="Xu J."/>
            <person name="Bruns T."/>
            <person name="Baldrian P."/>
            <person name="Vilgalys R."/>
            <person name="Dunand C."/>
            <person name="Henrissat B."/>
            <person name="Grigoriev I.V."/>
            <person name="Hibbett D."/>
            <person name="Nagy L.G."/>
            <person name="Martin F.M."/>
        </authorList>
    </citation>
    <scope>NUCLEOTIDE SEQUENCE</scope>
    <source>
        <strain evidence="2">BED1</strain>
    </source>
</reference>
<feature type="compositionally biased region" description="Basic and acidic residues" evidence="1">
    <location>
        <begin position="1"/>
        <end position="11"/>
    </location>
</feature>
<comment type="caution">
    <text evidence="2">The sequence shown here is derived from an EMBL/GenBank/DDBJ whole genome shotgun (WGS) entry which is preliminary data.</text>
</comment>
<dbReference type="AlphaFoldDB" id="A0AAD4BYM3"/>
<proteinExistence type="predicted"/>
<feature type="region of interest" description="Disordered" evidence="1">
    <location>
        <begin position="1"/>
        <end position="26"/>
    </location>
</feature>
<evidence type="ECO:0000313" key="3">
    <source>
        <dbReference type="Proteomes" id="UP001194468"/>
    </source>
</evidence>
<sequence length="155" mass="17433">MPGRGLKRELEDGVIQPPTPTSLSPNVPIGVVGARAGVGNVRPRPIKKQRMDIQGQSREVLVQQPTPQGSVVTWQCQQAYIRHKHSHHTLLQFSSVWRGWNNQRHMHCDTASARADRSQQVRSEVGAAHVHPAVVQSLYHSLSRLSFTTDHHLFY</sequence>
<dbReference type="Proteomes" id="UP001194468">
    <property type="component" value="Unassembled WGS sequence"/>
</dbReference>
<evidence type="ECO:0000256" key="1">
    <source>
        <dbReference type="SAM" id="MobiDB-lite"/>
    </source>
</evidence>